<dbReference type="PANTHER" id="PTHR47637">
    <property type="entry name" value="CHAPERONE SURA"/>
    <property type="match status" value="1"/>
</dbReference>
<dbReference type="EMBL" id="JAHWQX010000004">
    <property type="protein sequence ID" value="MBW3098711.1"/>
    <property type="molecule type" value="Genomic_DNA"/>
</dbReference>
<evidence type="ECO:0000313" key="4">
    <source>
        <dbReference type="Proteomes" id="UP001430804"/>
    </source>
</evidence>
<evidence type="ECO:0000256" key="1">
    <source>
        <dbReference type="ARBA" id="ARBA00023110"/>
    </source>
</evidence>
<keyword evidence="4" id="KW-1185">Reference proteome</keyword>
<dbReference type="Proteomes" id="UP001430804">
    <property type="component" value="Unassembled WGS sequence"/>
</dbReference>
<reference evidence="3" key="1">
    <citation type="submission" date="2021-07" db="EMBL/GenBank/DDBJ databases">
        <title>Pseudohoeflea marina sp. nov. a polyhydroxyalcanoate-producing bacterium.</title>
        <authorList>
            <person name="Zheng W."/>
            <person name="Yu S."/>
            <person name="Huang Y."/>
        </authorList>
    </citation>
    <scope>NUCLEOTIDE SEQUENCE</scope>
    <source>
        <strain evidence="3">DP4N28-3</strain>
    </source>
</reference>
<name>A0ABS6WS06_9HYPH</name>
<protein>
    <submittedName>
        <fullName evidence="3">SurA N-terminal domain-containing protein</fullName>
    </submittedName>
</protein>
<comment type="caution">
    <text evidence="3">The sequence shown here is derived from an EMBL/GenBank/DDBJ whole genome shotgun (WGS) entry which is preliminary data.</text>
</comment>
<feature type="domain" description="SurA N-terminal" evidence="2">
    <location>
        <begin position="37"/>
        <end position="138"/>
    </location>
</feature>
<sequence>MAIGRRGGRALALVAALVLAAPLGGVAPVRAASEIKIIVNNQAITSVDLARRTAFLRLQRAKGNLAQKAREQLTEEALKMQEARRVGLSIPDAQVEASYQRFAQSNKMTAGQLNKVLAQAGVTAGHFKDYIRVQMTWPRLVRARFASADGGQMSTQELVSKMLERGGSKPSTTEYILQQVIFVVPKAKRSNALLAARKREAEQLRGRLSGCGGTHDVVKGLRDVTVRDLGRVLQPQLPADWKPLIEKSNAGSTTGTRTTDRGIEFILICSEKTVSDDVAAAMVFQAEGDDGDGDSADAQKFLEELRGRARISNR</sequence>
<dbReference type="InterPro" id="IPR050280">
    <property type="entry name" value="OMP_Chaperone_SurA"/>
</dbReference>
<organism evidence="3 4">
    <name type="scientific">Pseudohoeflea coraliihabitans</name>
    <dbReference type="NCBI Taxonomy" id="2860393"/>
    <lineage>
        <taxon>Bacteria</taxon>
        <taxon>Pseudomonadati</taxon>
        <taxon>Pseudomonadota</taxon>
        <taxon>Alphaproteobacteria</taxon>
        <taxon>Hyphomicrobiales</taxon>
        <taxon>Rhizobiaceae</taxon>
        <taxon>Pseudohoeflea</taxon>
    </lineage>
</organism>
<evidence type="ECO:0000259" key="2">
    <source>
        <dbReference type="Pfam" id="PF09312"/>
    </source>
</evidence>
<keyword evidence="1" id="KW-0697">Rotamase</keyword>
<accession>A0ABS6WS06</accession>
<dbReference type="Pfam" id="PF09312">
    <property type="entry name" value="SurA_N"/>
    <property type="match status" value="1"/>
</dbReference>
<dbReference type="InterPro" id="IPR015391">
    <property type="entry name" value="SurA_N"/>
</dbReference>
<proteinExistence type="predicted"/>
<gene>
    <name evidence="3" type="ORF">KY465_15610</name>
</gene>
<keyword evidence="1" id="KW-0413">Isomerase</keyword>
<dbReference type="PANTHER" id="PTHR47637:SF1">
    <property type="entry name" value="CHAPERONE SURA"/>
    <property type="match status" value="1"/>
</dbReference>
<evidence type="ECO:0000313" key="3">
    <source>
        <dbReference type="EMBL" id="MBW3098711.1"/>
    </source>
</evidence>